<dbReference type="InterPro" id="IPR006311">
    <property type="entry name" value="TAT_signal"/>
</dbReference>
<dbReference type="PROSITE" id="PS51318">
    <property type="entry name" value="TAT"/>
    <property type="match status" value="1"/>
</dbReference>
<reference evidence="1 2" key="1">
    <citation type="submission" date="2019-02" db="EMBL/GenBank/DDBJ databases">
        <title>Bacterial novel species Mucilaginibacter sp. 17JY9-4 isolated from soil.</title>
        <authorList>
            <person name="Jung H.-Y."/>
        </authorList>
    </citation>
    <scope>NUCLEOTIDE SEQUENCE [LARGE SCALE GENOMIC DNA]</scope>
    <source>
        <strain evidence="1 2">17JY9-4</strain>
    </source>
</reference>
<dbReference type="SUPFAM" id="SSF47240">
    <property type="entry name" value="Ferritin-like"/>
    <property type="match status" value="1"/>
</dbReference>
<keyword evidence="2" id="KW-1185">Reference proteome</keyword>
<dbReference type="OrthoDB" id="954262at2"/>
<dbReference type="RefSeq" id="WP_129877995.1">
    <property type="nucleotide sequence ID" value="NZ_SEWG01000008.1"/>
</dbReference>
<name>A0A4Q5LHK5_9SPHI</name>
<sequence length="242" mass="25612">MKTDFNPTTGGANMARRSFLRYAGASAAAVAVMSAASCTKNDPIIPGHKPDTGGSTDGKGITDIGSGDIGILNYAYALEQLEAAFYVQVVANPYSGISATETAYLTDIRGHEVIHRKFFKTALGDKAIMDLTPDFSKIDFSDRTSVLKAAKLFEDTGVKAYNGAGYLIESDEYLTLAGKIVSVEARHAALISNLLDNGTFVASDNVDANGLNESATIAQVLAAANGFLKTKVTAPSFQYNFK</sequence>
<dbReference type="Proteomes" id="UP000293331">
    <property type="component" value="Unassembled WGS sequence"/>
</dbReference>
<proteinExistence type="predicted"/>
<evidence type="ECO:0000313" key="1">
    <source>
        <dbReference type="EMBL" id="RYU86966.1"/>
    </source>
</evidence>
<gene>
    <name evidence="1" type="ORF">EWM62_17610</name>
</gene>
<organism evidence="1 2">
    <name type="scientific">Mucilaginibacter terrigena</name>
    <dbReference type="NCBI Taxonomy" id="2492395"/>
    <lineage>
        <taxon>Bacteria</taxon>
        <taxon>Pseudomonadati</taxon>
        <taxon>Bacteroidota</taxon>
        <taxon>Sphingobacteriia</taxon>
        <taxon>Sphingobacteriales</taxon>
        <taxon>Sphingobacteriaceae</taxon>
        <taxon>Mucilaginibacter</taxon>
    </lineage>
</organism>
<dbReference type="InterPro" id="IPR009078">
    <property type="entry name" value="Ferritin-like_SF"/>
</dbReference>
<accession>A0A4Q5LHK5</accession>
<dbReference type="EMBL" id="SEWG01000008">
    <property type="protein sequence ID" value="RYU86966.1"/>
    <property type="molecule type" value="Genomic_DNA"/>
</dbReference>
<protein>
    <submittedName>
        <fullName evidence="1">Ferritin-like domain-containing protein</fullName>
    </submittedName>
</protein>
<dbReference type="Pfam" id="PF13668">
    <property type="entry name" value="Ferritin_2"/>
    <property type="match status" value="1"/>
</dbReference>
<evidence type="ECO:0000313" key="2">
    <source>
        <dbReference type="Proteomes" id="UP000293331"/>
    </source>
</evidence>
<dbReference type="AlphaFoldDB" id="A0A4Q5LHK5"/>
<comment type="caution">
    <text evidence="1">The sequence shown here is derived from an EMBL/GenBank/DDBJ whole genome shotgun (WGS) entry which is preliminary data.</text>
</comment>